<dbReference type="InterPro" id="IPR041698">
    <property type="entry name" value="Methyltransf_25"/>
</dbReference>
<gene>
    <name evidence="2" type="ORF">ACFO0C_12445</name>
</gene>
<evidence type="ECO:0000313" key="3">
    <source>
        <dbReference type="Proteomes" id="UP001595867"/>
    </source>
</evidence>
<dbReference type="InterPro" id="IPR029063">
    <property type="entry name" value="SAM-dependent_MTases_sf"/>
</dbReference>
<evidence type="ECO:0000313" key="2">
    <source>
        <dbReference type="EMBL" id="MFC4065742.1"/>
    </source>
</evidence>
<keyword evidence="3" id="KW-1185">Reference proteome</keyword>
<accession>A0ABV8IRY8</accession>
<feature type="domain" description="Methyltransferase" evidence="1">
    <location>
        <begin position="43"/>
        <end position="135"/>
    </location>
</feature>
<keyword evidence="2" id="KW-0808">Transferase</keyword>
<proteinExistence type="predicted"/>
<dbReference type="SUPFAM" id="SSF53335">
    <property type="entry name" value="S-adenosyl-L-methionine-dependent methyltransferases"/>
    <property type="match status" value="1"/>
</dbReference>
<keyword evidence="2" id="KW-0489">Methyltransferase</keyword>
<dbReference type="Pfam" id="PF13649">
    <property type="entry name" value="Methyltransf_25"/>
    <property type="match status" value="1"/>
</dbReference>
<sequence length="200" mass="22070">MSTPMRTDEHWAAYNSRQAARPVRESCVRAMAIAGPGAGRTAVDLGCGAGRETRAFLDAGWRVLAVDGEPGTEARLLRTIGGRHPALTIRTSRFQELYDLPAADLVYAGYSLPFQTRAGFDRLWTLIRAALRPGGRIVADLFGDRDSWAGQPDLTCLTEPEARALFDGLTIEHWAVEDEPGRAFSGPKHWHVHHVIAQRR</sequence>
<comment type="caution">
    <text evidence="2">The sequence shown here is derived from an EMBL/GenBank/DDBJ whole genome shotgun (WGS) entry which is preliminary data.</text>
</comment>
<dbReference type="Gene3D" id="3.40.50.150">
    <property type="entry name" value="Vaccinia Virus protein VP39"/>
    <property type="match status" value="1"/>
</dbReference>
<dbReference type="CDD" id="cd02440">
    <property type="entry name" value="AdoMet_MTases"/>
    <property type="match status" value="1"/>
</dbReference>
<dbReference type="RefSeq" id="WP_378066720.1">
    <property type="nucleotide sequence ID" value="NZ_JBHSBL010000012.1"/>
</dbReference>
<organism evidence="2 3">
    <name type="scientific">Actinoplanes subglobosus</name>
    <dbReference type="NCBI Taxonomy" id="1547892"/>
    <lineage>
        <taxon>Bacteria</taxon>
        <taxon>Bacillati</taxon>
        <taxon>Actinomycetota</taxon>
        <taxon>Actinomycetes</taxon>
        <taxon>Micromonosporales</taxon>
        <taxon>Micromonosporaceae</taxon>
        <taxon>Actinoplanes</taxon>
    </lineage>
</organism>
<dbReference type="GO" id="GO:0032259">
    <property type="term" value="P:methylation"/>
    <property type="evidence" value="ECO:0007669"/>
    <property type="project" value="UniProtKB-KW"/>
</dbReference>
<dbReference type="Proteomes" id="UP001595867">
    <property type="component" value="Unassembled WGS sequence"/>
</dbReference>
<evidence type="ECO:0000259" key="1">
    <source>
        <dbReference type="Pfam" id="PF13649"/>
    </source>
</evidence>
<dbReference type="EMBL" id="JBHSBL010000012">
    <property type="protein sequence ID" value="MFC4065742.1"/>
    <property type="molecule type" value="Genomic_DNA"/>
</dbReference>
<dbReference type="GO" id="GO:0008168">
    <property type="term" value="F:methyltransferase activity"/>
    <property type="evidence" value="ECO:0007669"/>
    <property type="project" value="UniProtKB-KW"/>
</dbReference>
<name>A0ABV8IRY8_9ACTN</name>
<reference evidence="3" key="1">
    <citation type="journal article" date="2019" name="Int. J. Syst. Evol. Microbiol.">
        <title>The Global Catalogue of Microorganisms (GCM) 10K type strain sequencing project: providing services to taxonomists for standard genome sequencing and annotation.</title>
        <authorList>
            <consortium name="The Broad Institute Genomics Platform"/>
            <consortium name="The Broad Institute Genome Sequencing Center for Infectious Disease"/>
            <person name="Wu L."/>
            <person name="Ma J."/>
        </authorList>
    </citation>
    <scope>NUCLEOTIDE SEQUENCE [LARGE SCALE GENOMIC DNA]</scope>
    <source>
        <strain evidence="3">TBRC 5832</strain>
    </source>
</reference>
<protein>
    <submittedName>
        <fullName evidence="2">Class I SAM-dependent methyltransferase</fullName>
    </submittedName>
</protein>